<sequence>MQKQQNYTKGKTPLPEKMIGGAGLLLLIMVIGYLIDLALQPGGPPELRIRQLFTIVQDNAYLVEIEVYNAGRETAKDAIIEGQLLPSGVSTGTPVETSETTFDYVPPSSSRRGGLIFHHSPADYKLLLRAKSYIRL</sequence>
<keyword evidence="3" id="KW-1185">Reference proteome</keyword>
<accession>A0A4P7BYF4</accession>
<keyword evidence="1" id="KW-0472">Membrane</keyword>
<reference evidence="2 3" key="1">
    <citation type="submission" date="2019-03" db="EMBL/GenBank/DDBJ databases">
        <title>The genome sequence of Nitrosococcus wardiae strain D1FHST reveals the archetypal metabolic capacity of ammonia-oxidizing Gammaproteobacteria.</title>
        <authorList>
            <person name="Wang L."/>
            <person name="Lim C.K."/>
            <person name="Hanson T.E."/>
            <person name="Dang H."/>
            <person name="Klotz M.G."/>
        </authorList>
    </citation>
    <scope>NUCLEOTIDE SEQUENCE [LARGE SCALE GENOMIC DNA]</scope>
    <source>
        <strain evidence="2 3">D1FHS</strain>
    </source>
</reference>
<organism evidence="2 3">
    <name type="scientific">Nitrosococcus wardiae</name>
    <dbReference type="NCBI Taxonomy" id="1814290"/>
    <lineage>
        <taxon>Bacteria</taxon>
        <taxon>Pseudomonadati</taxon>
        <taxon>Pseudomonadota</taxon>
        <taxon>Gammaproteobacteria</taxon>
        <taxon>Chromatiales</taxon>
        <taxon>Chromatiaceae</taxon>
        <taxon>Nitrosococcus</taxon>
    </lineage>
</organism>
<proteinExistence type="predicted"/>
<dbReference type="Proteomes" id="UP000294325">
    <property type="component" value="Chromosome"/>
</dbReference>
<protein>
    <recommendedName>
        <fullName evidence="4">TIGR02588 family protein</fullName>
    </recommendedName>
</protein>
<gene>
    <name evidence="2" type="ORF">E3U44_02215</name>
</gene>
<dbReference type="RefSeq" id="WP_134356461.1">
    <property type="nucleotide sequence ID" value="NZ_CP038033.1"/>
</dbReference>
<evidence type="ECO:0000256" key="1">
    <source>
        <dbReference type="SAM" id="Phobius"/>
    </source>
</evidence>
<dbReference type="OrthoDB" id="424854at2"/>
<dbReference type="AlphaFoldDB" id="A0A4P7BYF4"/>
<keyword evidence="1" id="KW-1133">Transmembrane helix</keyword>
<dbReference type="KEGG" id="nwr:E3U44_02215"/>
<dbReference type="EMBL" id="CP038033">
    <property type="protein sequence ID" value="QBQ53446.1"/>
    <property type="molecule type" value="Genomic_DNA"/>
</dbReference>
<feature type="transmembrane region" description="Helical" evidence="1">
    <location>
        <begin position="18"/>
        <end position="39"/>
    </location>
</feature>
<evidence type="ECO:0000313" key="2">
    <source>
        <dbReference type="EMBL" id="QBQ53446.1"/>
    </source>
</evidence>
<evidence type="ECO:0008006" key="4">
    <source>
        <dbReference type="Google" id="ProtNLM"/>
    </source>
</evidence>
<evidence type="ECO:0000313" key="3">
    <source>
        <dbReference type="Proteomes" id="UP000294325"/>
    </source>
</evidence>
<keyword evidence="1" id="KW-0812">Transmembrane</keyword>
<name>A0A4P7BYF4_9GAMM</name>